<comment type="catalytic activity">
    <reaction evidence="7 10 11">
        <text>4-methyl-5-(2-phosphooxyethyl)-thiazole + 4-amino-2-methyl-5-(diphosphooxymethyl)pyrimidine + H(+) = thiamine phosphate + diphosphate</text>
        <dbReference type="Rhea" id="RHEA:22328"/>
        <dbReference type="ChEBI" id="CHEBI:15378"/>
        <dbReference type="ChEBI" id="CHEBI:33019"/>
        <dbReference type="ChEBI" id="CHEBI:37575"/>
        <dbReference type="ChEBI" id="CHEBI:57841"/>
        <dbReference type="ChEBI" id="CHEBI:58296"/>
        <dbReference type="EC" id="2.5.1.3"/>
    </reaction>
</comment>
<dbReference type="InterPro" id="IPR034291">
    <property type="entry name" value="TMP_synthase"/>
</dbReference>
<dbReference type="UniPathway" id="UPA00060">
    <property type="reaction ID" value="UER00141"/>
</dbReference>
<dbReference type="GO" id="GO:0005737">
    <property type="term" value="C:cytoplasm"/>
    <property type="evidence" value="ECO:0007669"/>
    <property type="project" value="TreeGrafter"/>
</dbReference>
<protein>
    <recommendedName>
        <fullName evidence="10">Thiamine-phosphate synthase</fullName>
        <shortName evidence="10">TP synthase</shortName>
        <shortName evidence="10">TPS</shortName>
        <ecNumber evidence="10">2.5.1.3</ecNumber>
    </recommendedName>
    <alternativeName>
        <fullName evidence="10">Thiamine-phosphate pyrophosphorylase</fullName>
        <shortName evidence="10">TMP pyrophosphorylase</shortName>
        <shortName evidence="10">TMP-PPase</shortName>
    </alternativeName>
</protein>
<evidence type="ECO:0000256" key="7">
    <source>
        <dbReference type="ARBA" id="ARBA00047334"/>
    </source>
</evidence>
<dbReference type="GO" id="GO:0009229">
    <property type="term" value="P:thiamine diphosphate biosynthetic process"/>
    <property type="evidence" value="ECO:0007669"/>
    <property type="project" value="UniProtKB-UniRule"/>
</dbReference>
<feature type="binding site" evidence="10">
    <location>
        <begin position="193"/>
        <end position="194"/>
    </location>
    <ligand>
        <name>2-[(2R,5Z)-2-carboxy-4-methylthiazol-5(2H)-ylidene]ethyl phosphate</name>
        <dbReference type="ChEBI" id="CHEBI:62899"/>
    </ligand>
</feature>
<dbReference type="NCBIfam" id="TIGR00693">
    <property type="entry name" value="thiE"/>
    <property type="match status" value="1"/>
</dbReference>
<comment type="catalytic activity">
    <reaction evidence="8 10 11">
        <text>2-(2-carboxy-4-methylthiazol-5-yl)ethyl phosphate + 4-amino-2-methyl-5-(diphosphooxymethyl)pyrimidine + 2 H(+) = thiamine phosphate + CO2 + diphosphate</text>
        <dbReference type="Rhea" id="RHEA:47848"/>
        <dbReference type="ChEBI" id="CHEBI:15378"/>
        <dbReference type="ChEBI" id="CHEBI:16526"/>
        <dbReference type="ChEBI" id="CHEBI:33019"/>
        <dbReference type="ChEBI" id="CHEBI:37575"/>
        <dbReference type="ChEBI" id="CHEBI:57841"/>
        <dbReference type="ChEBI" id="CHEBI:62890"/>
        <dbReference type="EC" id="2.5.1.3"/>
    </reaction>
</comment>
<sequence>MNIDLSLYLVTDAKIATDAGHDLIELMHTAARHGVTTVQVREKDASPRRFLETVLRISETLPPHVSLLVNDRIDVYLAARAAGARVAGVHVGQSDLPVAAVREMIGPDAVLGLSASTEEQLRAAASGAGNVNYVGIGALHATATKKDAPPSLGIVRFAQLVAASALPAVAIGGVTRHDLAGLRRAGAAGAAVVSAVCAAPDPGVAALELRQAWESAA</sequence>
<reference evidence="14 15" key="1">
    <citation type="submission" date="2020-08" db="EMBL/GenBank/DDBJ databases">
        <title>Sequencing the genomes of 1000 actinobacteria strains.</title>
        <authorList>
            <person name="Klenk H.-P."/>
        </authorList>
    </citation>
    <scope>NUCLEOTIDE SEQUENCE [LARGE SCALE GENOMIC DNA]</scope>
    <source>
        <strain evidence="14 15">DSM 27099</strain>
    </source>
</reference>
<keyword evidence="4 10" id="KW-0479">Metal-binding</keyword>
<keyword evidence="6 10" id="KW-0784">Thiamine biosynthesis</keyword>
<dbReference type="PANTHER" id="PTHR20857">
    <property type="entry name" value="THIAMINE-PHOSPHATE PYROPHOSPHORYLASE"/>
    <property type="match status" value="1"/>
</dbReference>
<dbReference type="EC" id="2.5.1.3" evidence="10"/>
<dbReference type="RefSeq" id="WP_241246245.1">
    <property type="nucleotide sequence ID" value="NZ_CP049255.1"/>
</dbReference>
<evidence type="ECO:0000256" key="5">
    <source>
        <dbReference type="ARBA" id="ARBA00022842"/>
    </source>
</evidence>
<evidence type="ECO:0000256" key="11">
    <source>
        <dbReference type="RuleBase" id="RU003826"/>
    </source>
</evidence>
<comment type="pathway">
    <text evidence="2 10 12">Cofactor biosynthesis; thiamine diphosphate biosynthesis; thiamine phosphate from 4-amino-2-methyl-5-diphosphomethylpyrimidine and 4-methyl-5-(2-phosphoethyl)-thiazole: step 1/1.</text>
</comment>
<dbReference type="AlphaFoldDB" id="A0A7W4YM65"/>
<feature type="binding site" evidence="10">
    <location>
        <begin position="39"/>
        <end position="43"/>
    </location>
    <ligand>
        <name>4-amino-2-methyl-5-(diphosphooxymethyl)pyrimidine</name>
        <dbReference type="ChEBI" id="CHEBI:57841"/>
    </ligand>
</feature>
<evidence type="ECO:0000256" key="9">
    <source>
        <dbReference type="ARBA" id="ARBA00047883"/>
    </source>
</evidence>
<dbReference type="GO" id="GO:0004789">
    <property type="term" value="F:thiamine-phosphate diphosphorylase activity"/>
    <property type="evidence" value="ECO:0007669"/>
    <property type="project" value="UniProtKB-UniRule"/>
</dbReference>
<proteinExistence type="inferred from homology"/>
<keyword evidence="5 10" id="KW-0460">Magnesium</keyword>
<dbReference type="InterPro" id="IPR013785">
    <property type="entry name" value="Aldolase_TIM"/>
</dbReference>
<feature type="binding site" evidence="10">
    <location>
        <begin position="142"/>
        <end position="144"/>
    </location>
    <ligand>
        <name>2-[(2R,5Z)-2-carboxy-4-methylthiazol-5(2H)-ylidene]ethyl phosphate</name>
        <dbReference type="ChEBI" id="CHEBI:62899"/>
    </ligand>
</feature>
<organism evidence="14 15">
    <name type="scientific">Microbacterium endophyticum</name>
    <dbReference type="NCBI Taxonomy" id="1526412"/>
    <lineage>
        <taxon>Bacteria</taxon>
        <taxon>Bacillati</taxon>
        <taxon>Actinomycetota</taxon>
        <taxon>Actinomycetes</taxon>
        <taxon>Micrococcales</taxon>
        <taxon>Microbacteriaceae</taxon>
        <taxon>Microbacterium</taxon>
    </lineage>
</organism>
<dbReference type="GO" id="GO:0000287">
    <property type="term" value="F:magnesium ion binding"/>
    <property type="evidence" value="ECO:0007669"/>
    <property type="project" value="UniProtKB-UniRule"/>
</dbReference>
<feature type="binding site" evidence="10">
    <location>
        <position position="114"/>
    </location>
    <ligand>
        <name>4-amino-2-methyl-5-(diphosphooxymethyl)pyrimidine</name>
        <dbReference type="ChEBI" id="CHEBI:57841"/>
    </ligand>
</feature>
<evidence type="ECO:0000256" key="1">
    <source>
        <dbReference type="ARBA" id="ARBA00003814"/>
    </source>
</evidence>
<feature type="binding site" evidence="10">
    <location>
        <position position="145"/>
    </location>
    <ligand>
        <name>4-amino-2-methyl-5-(diphosphooxymethyl)pyrimidine</name>
        <dbReference type="ChEBI" id="CHEBI:57841"/>
    </ligand>
</feature>
<keyword evidence="3 10" id="KW-0808">Transferase</keyword>
<dbReference type="InterPro" id="IPR022998">
    <property type="entry name" value="ThiamineP_synth_TenI"/>
</dbReference>
<evidence type="ECO:0000313" key="15">
    <source>
        <dbReference type="Proteomes" id="UP000529310"/>
    </source>
</evidence>
<name>A0A7W4YM65_9MICO</name>
<comment type="function">
    <text evidence="1 10">Condenses 4-methyl-5-(beta-hydroxyethyl)thiazole monophosphate (THZ-P) and 2-methyl-4-amino-5-hydroxymethyl pyrimidine pyrophosphate (HMP-PP) to form thiamine monophosphate (TMP).</text>
</comment>
<evidence type="ECO:0000256" key="12">
    <source>
        <dbReference type="RuleBase" id="RU004253"/>
    </source>
</evidence>
<dbReference type="EMBL" id="JACHWQ010000004">
    <property type="protein sequence ID" value="MBB2976150.1"/>
    <property type="molecule type" value="Genomic_DNA"/>
</dbReference>
<comment type="catalytic activity">
    <reaction evidence="9 10 11">
        <text>2-[(2R,5Z)-2-carboxy-4-methylthiazol-5(2H)-ylidene]ethyl phosphate + 4-amino-2-methyl-5-(diphosphooxymethyl)pyrimidine + 2 H(+) = thiamine phosphate + CO2 + diphosphate</text>
        <dbReference type="Rhea" id="RHEA:47844"/>
        <dbReference type="ChEBI" id="CHEBI:15378"/>
        <dbReference type="ChEBI" id="CHEBI:16526"/>
        <dbReference type="ChEBI" id="CHEBI:33019"/>
        <dbReference type="ChEBI" id="CHEBI:37575"/>
        <dbReference type="ChEBI" id="CHEBI:57841"/>
        <dbReference type="ChEBI" id="CHEBI:62899"/>
        <dbReference type="EC" id="2.5.1.3"/>
    </reaction>
</comment>
<dbReference type="Pfam" id="PF02581">
    <property type="entry name" value="TMP-TENI"/>
    <property type="match status" value="1"/>
</dbReference>
<evidence type="ECO:0000256" key="6">
    <source>
        <dbReference type="ARBA" id="ARBA00022977"/>
    </source>
</evidence>
<comment type="similarity">
    <text evidence="10 11">Belongs to the thiamine-phosphate synthase family.</text>
</comment>
<dbReference type="CDD" id="cd00564">
    <property type="entry name" value="TMP_TenI"/>
    <property type="match status" value="1"/>
</dbReference>
<feature type="binding site" evidence="10">
    <location>
        <position position="71"/>
    </location>
    <ligand>
        <name>Mg(2+)</name>
        <dbReference type="ChEBI" id="CHEBI:18420"/>
    </ligand>
</feature>
<dbReference type="GO" id="GO:0009228">
    <property type="term" value="P:thiamine biosynthetic process"/>
    <property type="evidence" value="ECO:0007669"/>
    <property type="project" value="UniProtKB-KW"/>
</dbReference>
<feature type="binding site" evidence="10">
    <location>
        <position position="95"/>
    </location>
    <ligand>
        <name>Mg(2+)</name>
        <dbReference type="ChEBI" id="CHEBI:18420"/>
    </ligand>
</feature>
<evidence type="ECO:0000313" key="14">
    <source>
        <dbReference type="EMBL" id="MBB2976150.1"/>
    </source>
</evidence>
<evidence type="ECO:0000259" key="13">
    <source>
        <dbReference type="Pfam" id="PF02581"/>
    </source>
</evidence>
<dbReference type="Proteomes" id="UP000529310">
    <property type="component" value="Unassembled WGS sequence"/>
</dbReference>
<evidence type="ECO:0000256" key="10">
    <source>
        <dbReference type="HAMAP-Rule" id="MF_00097"/>
    </source>
</evidence>
<comment type="caution">
    <text evidence="14">The sequence shown here is derived from an EMBL/GenBank/DDBJ whole genome shotgun (WGS) entry which is preliminary data.</text>
</comment>
<evidence type="ECO:0000256" key="3">
    <source>
        <dbReference type="ARBA" id="ARBA00022679"/>
    </source>
</evidence>
<dbReference type="HAMAP" id="MF_00097">
    <property type="entry name" value="TMP_synthase"/>
    <property type="match status" value="1"/>
</dbReference>
<dbReference type="Gene3D" id="3.20.20.70">
    <property type="entry name" value="Aldolase class I"/>
    <property type="match status" value="1"/>
</dbReference>
<accession>A0A7W4YM65</accession>
<dbReference type="SUPFAM" id="SSF51391">
    <property type="entry name" value="Thiamin phosphate synthase"/>
    <property type="match status" value="1"/>
</dbReference>
<evidence type="ECO:0000256" key="4">
    <source>
        <dbReference type="ARBA" id="ARBA00022723"/>
    </source>
</evidence>
<comment type="cofactor">
    <cofactor evidence="10">
        <name>Mg(2+)</name>
        <dbReference type="ChEBI" id="CHEBI:18420"/>
    </cofactor>
    <text evidence="10">Binds 1 Mg(2+) ion per subunit.</text>
</comment>
<feature type="binding site" evidence="10">
    <location>
        <position position="70"/>
    </location>
    <ligand>
        <name>4-amino-2-methyl-5-(diphosphooxymethyl)pyrimidine</name>
        <dbReference type="ChEBI" id="CHEBI:57841"/>
    </ligand>
</feature>
<evidence type="ECO:0000256" key="2">
    <source>
        <dbReference type="ARBA" id="ARBA00005165"/>
    </source>
</evidence>
<keyword evidence="15" id="KW-1185">Reference proteome</keyword>
<dbReference type="InterPro" id="IPR036206">
    <property type="entry name" value="ThiamineP_synth_sf"/>
</dbReference>
<evidence type="ECO:0000256" key="8">
    <source>
        <dbReference type="ARBA" id="ARBA00047851"/>
    </source>
</evidence>
<feature type="domain" description="Thiamine phosphate synthase/TenI" evidence="13">
    <location>
        <begin position="7"/>
        <end position="196"/>
    </location>
</feature>
<dbReference type="PANTHER" id="PTHR20857:SF23">
    <property type="entry name" value="THIAMINE BIOSYNTHETIC BIFUNCTIONAL ENZYME"/>
    <property type="match status" value="1"/>
</dbReference>
<feature type="binding site" evidence="10">
    <location>
        <position position="173"/>
    </location>
    <ligand>
        <name>2-[(2R,5Z)-2-carboxy-4-methylthiazol-5(2H)-ylidene]ethyl phosphate</name>
        <dbReference type="ChEBI" id="CHEBI:62899"/>
    </ligand>
</feature>
<gene>
    <name evidence="10" type="primary">thiE</name>
    <name evidence="14" type="ORF">FHX49_001720</name>
</gene>